<dbReference type="OrthoDB" id="9813375at2"/>
<feature type="binding site" evidence="8">
    <location>
        <begin position="109"/>
        <end position="111"/>
    </location>
    <ligand>
        <name>GTP</name>
        <dbReference type="ChEBI" id="CHEBI:37565"/>
    </ligand>
</feature>
<keyword evidence="6 8" id="KW-0717">Septation</keyword>
<dbReference type="GO" id="GO:0051258">
    <property type="term" value="P:protein polymerization"/>
    <property type="evidence" value="ECO:0007669"/>
    <property type="project" value="UniProtKB-UniRule"/>
</dbReference>
<dbReference type="GO" id="GO:0000917">
    <property type="term" value="P:division septum assembly"/>
    <property type="evidence" value="ECO:0007669"/>
    <property type="project" value="UniProtKB-KW"/>
</dbReference>
<evidence type="ECO:0000313" key="12">
    <source>
        <dbReference type="EMBL" id="AQP54424.1"/>
    </source>
</evidence>
<keyword evidence="7 8" id="KW-0131">Cell cycle</keyword>
<dbReference type="FunFam" id="3.40.50.1440:FF:000023">
    <property type="entry name" value="Cell division protein FtsZ"/>
    <property type="match status" value="1"/>
</dbReference>
<dbReference type="SMART" id="SM00864">
    <property type="entry name" value="Tubulin"/>
    <property type="match status" value="1"/>
</dbReference>
<dbReference type="GO" id="GO:0032153">
    <property type="term" value="C:cell division site"/>
    <property type="evidence" value="ECO:0007669"/>
    <property type="project" value="UniProtKB-UniRule"/>
</dbReference>
<dbReference type="CDD" id="cd02201">
    <property type="entry name" value="FtsZ_type1"/>
    <property type="match status" value="1"/>
</dbReference>
<comment type="subunit">
    <text evidence="8">Homodimer. Polymerizes to form a dynamic ring structure in a strictly GTP-dependent manner. Interacts directly with several other division proteins.</text>
</comment>
<keyword evidence="13" id="KW-1185">Reference proteome</keyword>
<feature type="compositionally biased region" description="Polar residues" evidence="11">
    <location>
        <begin position="356"/>
        <end position="366"/>
    </location>
</feature>
<dbReference type="InterPro" id="IPR008280">
    <property type="entry name" value="Tub_FtsZ_C"/>
</dbReference>
<dbReference type="NCBIfam" id="TIGR00065">
    <property type="entry name" value="ftsZ"/>
    <property type="match status" value="1"/>
</dbReference>
<name>A0A1Q2D7N9_9ENTE</name>
<keyword evidence="4 8" id="KW-0547">Nucleotide-binding</keyword>
<dbReference type="STRING" id="633807.BW732_09415"/>
<dbReference type="Gene3D" id="3.30.1330.20">
    <property type="entry name" value="Tubulin/FtsZ, C-terminal domain"/>
    <property type="match status" value="1"/>
</dbReference>
<evidence type="ECO:0000256" key="5">
    <source>
        <dbReference type="ARBA" id="ARBA00023134"/>
    </source>
</evidence>
<dbReference type="HAMAP" id="MF_00909">
    <property type="entry name" value="FtsZ"/>
    <property type="match status" value="1"/>
</dbReference>
<dbReference type="InterPro" id="IPR036525">
    <property type="entry name" value="Tubulin/FtsZ_GTPase_sf"/>
</dbReference>
<evidence type="ECO:0000256" key="9">
    <source>
        <dbReference type="NCBIfam" id="TIGR00065"/>
    </source>
</evidence>
<feature type="binding site" evidence="8">
    <location>
        <position position="140"/>
    </location>
    <ligand>
        <name>GTP</name>
        <dbReference type="ChEBI" id="CHEBI:37565"/>
    </ligand>
</feature>
<dbReference type="Pfam" id="PF00091">
    <property type="entry name" value="Tubulin"/>
    <property type="match status" value="1"/>
</dbReference>
<comment type="similarity">
    <text evidence="1 8 10">Belongs to the FtsZ family.</text>
</comment>
<evidence type="ECO:0000313" key="13">
    <source>
        <dbReference type="Proteomes" id="UP000188246"/>
    </source>
</evidence>
<dbReference type="GO" id="GO:0003924">
    <property type="term" value="F:GTPase activity"/>
    <property type="evidence" value="ECO:0007669"/>
    <property type="project" value="UniProtKB-UniRule"/>
</dbReference>
<dbReference type="GO" id="GO:0005525">
    <property type="term" value="F:GTP binding"/>
    <property type="evidence" value="ECO:0007669"/>
    <property type="project" value="UniProtKB-UniRule"/>
</dbReference>
<proteinExistence type="inferred from homology"/>
<keyword evidence="5 8" id="KW-0342">GTP-binding</keyword>
<dbReference type="InterPro" id="IPR003008">
    <property type="entry name" value="Tubulin_FtsZ_GTPase"/>
</dbReference>
<dbReference type="EMBL" id="CP019609">
    <property type="protein sequence ID" value="AQP54424.1"/>
    <property type="molecule type" value="Genomic_DNA"/>
</dbReference>
<evidence type="ECO:0000256" key="6">
    <source>
        <dbReference type="ARBA" id="ARBA00023210"/>
    </source>
</evidence>
<organism evidence="12 13">
    <name type="scientific">Vagococcus penaei</name>
    <dbReference type="NCBI Taxonomy" id="633807"/>
    <lineage>
        <taxon>Bacteria</taxon>
        <taxon>Bacillati</taxon>
        <taxon>Bacillota</taxon>
        <taxon>Bacilli</taxon>
        <taxon>Lactobacillales</taxon>
        <taxon>Enterococcaceae</taxon>
        <taxon>Vagococcus</taxon>
    </lineage>
</organism>
<dbReference type="PRINTS" id="PR00423">
    <property type="entry name" value="CELLDVISFTSZ"/>
</dbReference>
<dbReference type="Pfam" id="PF12327">
    <property type="entry name" value="FtsZ_C"/>
    <property type="match status" value="1"/>
</dbReference>
<evidence type="ECO:0000256" key="11">
    <source>
        <dbReference type="SAM" id="MobiDB-lite"/>
    </source>
</evidence>
<dbReference type="Proteomes" id="UP000188246">
    <property type="component" value="Chromosome"/>
</dbReference>
<dbReference type="KEGG" id="vpi:BW732_09415"/>
<evidence type="ECO:0000256" key="10">
    <source>
        <dbReference type="RuleBase" id="RU000631"/>
    </source>
</evidence>
<evidence type="ECO:0000256" key="3">
    <source>
        <dbReference type="ARBA" id="ARBA00022618"/>
    </source>
</evidence>
<comment type="function">
    <text evidence="8 10">Essential cell division protein that forms a contractile ring structure (Z ring) at the future cell division site. The regulation of the ring assembly controls the timing and the location of cell division. One of the functions of the FtsZ ring is to recruit other cell division proteins to the septum to produce a new cell wall between the dividing cells. Binds GTP and shows GTPase activity.</text>
</comment>
<dbReference type="InterPro" id="IPR037103">
    <property type="entry name" value="Tubulin/FtsZ-like_C"/>
</dbReference>
<dbReference type="SMART" id="SM00865">
    <property type="entry name" value="Tubulin_C"/>
    <property type="match status" value="1"/>
</dbReference>
<evidence type="ECO:0000256" key="2">
    <source>
        <dbReference type="ARBA" id="ARBA00022490"/>
    </source>
</evidence>
<dbReference type="SUPFAM" id="SSF52490">
    <property type="entry name" value="Tubulin nucleotide-binding domain-like"/>
    <property type="match status" value="1"/>
</dbReference>
<accession>A0A1Q2D7N9</accession>
<gene>
    <name evidence="8" type="primary">ftsZ</name>
    <name evidence="12" type="ORF">BW732_09415</name>
</gene>
<comment type="subcellular location">
    <subcellularLocation>
        <location evidence="8">Cytoplasm</location>
    </subcellularLocation>
    <text evidence="8">Assembles at midcell at the inner surface of the cytoplasmic membrane.</text>
</comment>
<dbReference type="PROSITE" id="PS01135">
    <property type="entry name" value="FTSZ_2"/>
    <property type="match status" value="1"/>
</dbReference>
<evidence type="ECO:0000256" key="8">
    <source>
        <dbReference type="HAMAP-Rule" id="MF_00909"/>
    </source>
</evidence>
<dbReference type="PROSITE" id="PS01134">
    <property type="entry name" value="FTSZ_1"/>
    <property type="match status" value="1"/>
</dbReference>
<dbReference type="AlphaFoldDB" id="A0A1Q2D7N9"/>
<dbReference type="GO" id="GO:0043093">
    <property type="term" value="P:FtsZ-dependent cytokinesis"/>
    <property type="evidence" value="ECO:0007669"/>
    <property type="project" value="UniProtKB-UniRule"/>
</dbReference>
<dbReference type="SUPFAM" id="SSF55307">
    <property type="entry name" value="Tubulin C-terminal domain-like"/>
    <property type="match status" value="1"/>
</dbReference>
<dbReference type="InterPro" id="IPR018316">
    <property type="entry name" value="Tubulin/FtsZ_2-layer-sand-dom"/>
</dbReference>
<feature type="binding site" evidence="8">
    <location>
        <begin position="22"/>
        <end position="26"/>
    </location>
    <ligand>
        <name>GTP</name>
        <dbReference type="ChEBI" id="CHEBI:37565"/>
    </ligand>
</feature>
<dbReference type="InterPro" id="IPR000158">
    <property type="entry name" value="Cell_div_FtsZ"/>
</dbReference>
<feature type="binding site" evidence="8">
    <location>
        <position position="188"/>
    </location>
    <ligand>
        <name>GTP</name>
        <dbReference type="ChEBI" id="CHEBI:37565"/>
    </ligand>
</feature>
<dbReference type="GO" id="GO:0005737">
    <property type="term" value="C:cytoplasm"/>
    <property type="evidence" value="ECO:0007669"/>
    <property type="project" value="UniProtKB-SubCell"/>
</dbReference>
<dbReference type="InterPro" id="IPR024757">
    <property type="entry name" value="FtsZ_C"/>
</dbReference>
<protein>
    <recommendedName>
        <fullName evidence="8 9">Cell division protein FtsZ</fullName>
    </recommendedName>
</protein>
<feature type="binding site" evidence="8">
    <location>
        <position position="144"/>
    </location>
    <ligand>
        <name>GTP</name>
        <dbReference type="ChEBI" id="CHEBI:37565"/>
    </ligand>
</feature>
<keyword evidence="2 8" id="KW-0963">Cytoplasm</keyword>
<feature type="compositionally biased region" description="Low complexity" evidence="11">
    <location>
        <begin position="329"/>
        <end position="344"/>
    </location>
</feature>
<evidence type="ECO:0000256" key="7">
    <source>
        <dbReference type="ARBA" id="ARBA00023306"/>
    </source>
</evidence>
<sequence>MEFSLDNTVNTGAVIKVIGVGGAGGNAVNRMIDEGVKGVEFIVANTDVQALQHSKAETVIQLGPKFTKGLGAGSLPEVGQKAANESEEQIAEALKGADLVFITAGMGGGTGTGAAPIVAGIAKEQGALTVGVITRPFSFEGPKRSRFASEGISELKDNVDTLVIISNNRLLEIVDKKTPMMEAFREADNVLRQGVQGISDLITSPGYVNLDFADVKTVMENQGTALMGIGVASGEDRVIEATRKAIASPLLETSIEGAEQVLLNITGGLDMTLFEAQDASEIVGSATGGDVNIILGTSVNEQLGDEIIVTVIATGIDPGKKERFNPARNMSNQTQQSMNQQNTSRANTIEPLDYTNAPQSHSTADSSAFGDWDIRRETPTRNVIDDAQLDSIEKKDFEAFTPENDSTDDGDEVSTPPFFRRKR</sequence>
<dbReference type="InterPro" id="IPR020805">
    <property type="entry name" value="Cell_div_FtsZ_CS"/>
</dbReference>
<evidence type="ECO:0000256" key="1">
    <source>
        <dbReference type="ARBA" id="ARBA00009690"/>
    </source>
</evidence>
<dbReference type="RefSeq" id="WP_077276502.1">
    <property type="nucleotide sequence ID" value="NZ_CP019609.1"/>
</dbReference>
<dbReference type="InterPro" id="IPR045061">
    <property type="entry name" value="FtsZ/CetZ"/>
</dbReference>
<feature type="region of interest" description="Disordered" evidence="11">
    <location>
        <begin position="319"/>
        <end position="423"/>
    </location>
</feature>
<dbReference type="Gene3D" id="3.40.50.1440">
    <property type="entry name" value="Tubulin/FtsZ, GTPase domain"/>
    <property type="match status" value="1"/>
</dbReference>
<dbReference type="PANTHER" id="PTHR30314:SF3">
    <property type="entry name" value="MITOCHONDRIAL DIVISION PROTEIN FSZA"/>
    <property type="match status" value="1"/>
</dbReference>
<dbReference type="PANTHER" id="PTHR30314">
    <property type="entry name" value="CELL DIVISION PROTEIN FTSZ-RELATED"/>
    <property type="match status" value="1"/>
</dbReference>
<reference evidence="12 13" key="1">
    <citation type="journal article" date="2010" name="Int. J. Syst. Evol. Microbiol.">
        <title>Vagococcus penaei sp. nov., isolated from spoilage microbiota of cooked shrimp (Penaeus vannamei).</title>
        <authorList>
            <person name="Jaffres E."/>
            <person name="Prevost H."/>
            <person name="Rossero A."/>
            <person name="Joffraud J.J."/>
            <person name="Dousset X."/>
        </authorList>
    </citation>
    <scope>NUCLEOTIDE SEQUENCE [LARGE SCALE GENOMIC DNA]</scope>
    <source>
        <strain evidence="12 13">CD276</strain>
    </source>
</reference>
<keyword evidence="3 8" id="KW-0132">Cell division</keyword>
<evidence type="ECO:0000256" key="4">
    <source>
        <dbReference type="ARBA" id="ARBA00022741"/>
    </source>
</evidence>